<keyword evidence="2" id="KW-0812">Transmembrane</keyword>
<evidence type="ECO:0000313" key="4">
    <source>
        <dbReference type="Proteomes" id="UP001138997"/>
    </source>
</evidence>
<accession>A0A9X1N770</accession>
<dbReference type="RefSeq" id="WP_231438584.1">
    <property type="nucleotide sequence ID" value="NZ_JAJOMB010000001.1"/>
</dbReference>
<feature type="region of interest" description="Disordered" evidence="1">
    <location>
        <begin position="1"/>
        <end position="33"/>
    </location>
</feature>
<gene>
    <name evidence="3" type="ORF">LR394_02050</name>
</gene>
<protein>
    <submittedName>
        <fullName evidence="3">Uncharacterized protein</fullName>
    </submittedName>
</protein>
<organism evidence="3 4">
    <name type="scientific">Kineosporia babensis</name>
    <dbReference type="NCBI Taxonomy" id="499548"/>
    <lineage>
        <taxon>Bacteria</taxon>
        <taxon>Bacillati</taxon>
        <taxon>Actinomycetota</taxon>
        <taxon>Actinomycetes</taxon>
        <taxon>Kineosporiales</taxon>
        <taxon>Kineosporiaceae</taxon>
        <taxon>Kineosporia</taxon>
    </lineage>
</organism>
<feature type="compositionally biased region" description="Acidic residues" evidence="1">
    <location>
        <begin position="12"/>
        <end position="23"/>
    </location>
</feature>
<comment type="caution">
    <text evidence="3">The sequence shown here is derived from an EMBL/GenBank/DDBJ whole genome shotgun (WGS) entry which is preliminary data.</text>
</comment>
<reference evidence="3" key="1">
    <citation type="submission" date="2021-11" db="EMBL/GenBank/DDBJ databases">
        <title>Streptomyces corallinus and Kineosporia corallina sp. nov., two new coral-derived marine actinobacteria.</title>
        <authorList>
            <person name="Buangrab K."/>
            <person name="Sutthacheep M."/>
            <person name="Yeemin T."/>
            <person name="Harunari E."/>
            <person name="Igarashi Y."/>
            <person name="Sripreechasak P."/>
            <person name="Kanchanasin P."/>
            <person name="Tanasupawat S."/>
            <person name="Phongsopitanun W."/>
        </authorList>
    </citation>
    <scope>NUCLEOTIDE SEQUENCE</scope>
    <source>
        <strain evidence="3">JCM 31032</strain>
    </source>
</reference>
<dbReference type="Proteomes" id="UP001138997">
    <property type="component" value="Unassembled WGS sequence"/>
</dbReference>
<keyword evidence="4" id="KW-1185">Reference proteome</keyword>
<dbReference type="AlphaFoldDB" id="A0A9X1N770"/>
<proteinExistence type="predicted"/>
<evidence type="ECO:0000256" key="2">
    <source>
        <dbReference type="SAM" id="Phobius"/>
    </source>
</evidence>
<name>A0A9X1N770_9ACTN</name>
<dbReference type="EMBL" id="JAJOMB010000001">
    <property type="protein sequence ID" value="MCD5309662.1"/>
    <property type="molecule type" value="Genomic_DNA"/>
</dbReference>
<feature type="transmembrane region" description="Helical" evidence="2">
    <location>
        <begin position="44"/>
        <end position="64"/>
    </location>
</feature>
<keyword evidence="2" id="KW-1133">Transmembrane helix</keyword>
<keyword evidence="2" id="KW-0472">Membrane</keyword>
<feature type="transmembrane region" description="Helical" evidence="2">
    <location>
        <begin position="76"/>
        <end position="98"/>
    </location>
</feature>
<evidence type="ECO:0000313" key="3">
    <source>
        <dbReference type="EMBL" id="MCD5309662.1"/>
    </source>
</evidence>
<sequence>MAESKGLSVTPIDDEENPAETEDAGGKADGPAGYRLRRAPRYRAFGFTGVLLGVIVGAVLALSFEVTDNYSERTILGYFVAIFGLLGALAGCGVAVLLDRRKD</sequence>
<evidence type="ECO:0000256" key="1">
    <source>
        <dbReference type="SAM" id="MobiDB-lite"/>
    </source>
</evidence>